<accession>A0ABW4RPJ5</accession>
<dbReference type="Pfam" id="PF14206">
    <property type="entry name" value="Cys_rich_CPCC"/>
    <property type="match status" value="1"/>
</dbReference>
<evidence type="ECO:0000313" key="3">
    <source>
        <dbReference type="Proteomes" id="UP001597233"/>
    </source>
</evidence>
<comment type="caution">
    <text evidence="2">The sequence shown here is derived from an EMBL/GenBank/DDBJ whole genome shotgun (WGS) entry which is preliminary data.</text>
</comment>
<evidence type="ECO:0000313" key="2">
    <source>
        <dbReference type="EMBL" id="MFD1888237.1"/>
    </source>
</evidence>
<dbReference type="SUPFAM" id="SSF48371">
    <property type="entry name" value="ARM repeat"/>
    <property type="match status" value="1"/>
</dbReference>
<dbReference type="CDD" id="cd20694">
    <property type="entry name" value="CdiI_Ct-like"/>
    <property type="match status" value="1"/>
</dbReference>
<keyword evidence="3" id="KW-1185">Reference proteome</keyword>
<organism evidence="2 3">
    <name type="scientific">Paenibacillus wenxiniae</name>
    <dbReference type="NCBI Taxonomy" id="1636843"/>
    <lineage>
        <taxon>Bacteria</taxon>
        <taxon>Bacillati</taxon>
        <taxon>Bacillota</taxon>
        <taxon>Bacilli</taxon>
        <taxon>Bacillales</taxon>
        <taxon>Paenibacillaceae</taxon>
        <taxon>Paenibacillus</taxon>
    </lineage>
</organism>
<reference evidence="3" key="1">
    <citation type="journal article" date="2019" name="Int. J. Syst. Evol. Microbiol.">
        <title>The Global Catalogue of Microorganisms (GCM) 10K type strain sequencing project: providing services to taxonomists for standard genome sequencing and annotation.</title>
        <authorList>
            <consortium name="The Broad Institute Genomics Platform"/>
            <consortium name="The Broad Institute Genome Sequencing Center for Infectious Disease"/>
            <person name="Wu L."/>
            <person name="Ma J."/>
        </authorList>
    </citation>
    <scope>NUCLEOTIDE SEQUENCE [LARGE SCALE GENOMIC DNA]</scope>
    <source>
        <strain evidence="3">CCUG 54950</strain>
    </source>
</reference>
<name>A0ABW4RPJ5_9BACL</name>
<dbReference type="EMBL" id="JBHUEH010000032">
    <property type="protein sequence ID" value="MFD1888237.1"/>
    <property type="molecule type" value="Genomic_DNA"/>
</dbReference>
<dbReference type="RefSeq" id="WP_347322966.1">
    <property type="nucleotide sequence ID" value="NZ_JBCGUH010000001.1"/>
</dbReference>
<protein>
    <submittedName>
        <fullName evidence="2">CPCC family cysteine-rich protein</fullName>
    </submittedName>
</protein>
<dbReference type="InterPro" id="IPR011989">
    <property type="entry name" value="ARM-like"/>
</dbReference>
<feature type="domain" description="Cysteine-rich CPCC" evidence="1">
    <location>
        <begin position="4"/>
        <end position="77"/>
    </location>
</feature>
<dbReference type="Gene3D" id="1.25.10.10">
    <property type="entry name" value="Leucine-rich Repeat Variant"/>
    <property type="match status" value="1"/>
</dbReference>
<gene>
    <name evidence="2" type="ORF">ACFSC9_22385</name>
</gene>
<dbReference type="Proteomes" id="UP001597233">
    <property type="component" value="Unassembled WGS sequence"/>
</dbReference>
<proteinExistence type="predicted"/>
<sequence length="234" mass="26953">MNRYTCPCCGYLTLDERGAYDICYLCDWQDDRQDDPDADQVRGGPNGHYSLTEARANFKKFLTMYREGANTLRQTDQELKAKKAIIEAFEQLKTASDGVKSTLWQQIVNVEHILHDIVHERTERYSNNIEKNIDSLKLINSEDRDTQVNGLLALAYQANDWEFAQERMIRYSEHPDENIRGIAILCFGHIARIHGMIDQALVMPILNKALYDESAFVRGHAESALDDIRMFCQS</sequence>
<dbReference type="InterPro" id="IPR016024">
    <property type="entry name" value="ARM-type_fold"/>
</dbReference>
<dbReference type="InterPro" id="IPR049796">
    <property type="entry name" value="CdiI_Ct-like"/>
</dbReference>
<evidence type="ECO:0000259" key="1">
    <source>
        <dbReference type="Pfam" id="PF14206"/>
    </source>
</evidence>
<dbReference type="InterPro" id="IPR025983">
    <property type="entry name" value="Cys_rich_CPCC"/>
</dbReference>